<dbReference type="GO" id="GO:0038023">
    <property type="term" value="F:signaling receptor activity"/>
    <property type="evidence" value="ECO:0007669"/>
    <property type="project" value="TreeGrafter"/>
</dbReference>
<evidence type="ECO:0000256" key="8">
    <source>
        <dbReference type="ARBA" id="ARBA00022859"/>
    </source>
</evidence>
<keyword evidence="11" id="KW-1064">Adaptive immunity</keyword>
<evidence type="ECO:0000313" key="21">
    <source>
        <dbReference type="Proteomes" id="UP000504628"/>
    </source>
</evidence>
<evidence type="ECO:0000256" key="6">
    <source>
        <dbReference type="ARBA" id="ARBA00022734"/>
    </source>
</evidence>
<dbReference type="InterPro" id="IPR016187">
    <property type="entry name" value="CTDL_fold"/>
</dbReference>
<evidence type="ECO:0000256" key="11">
    <source>
        <dbReference type="ARBA" id="ARBA00023130"/>
    </source>
</evidence>
<dbReference type="SUPFAM" id="SSF56436">
    <property type="entry name" value="C-type lectin-like"/>
    <property type="match status" value="1"/>
</dbReference>
<accession>A0A7E6DAE6</accession>
<dbReference type="GO" id="GO:0030246">
    <property type="term" value="F:carbohydrate binding"/>
    <property type="evidence" value="ECO:0007669"/>
    <property type="project" value="UniProtKB-KW"/>
</dbReference>
<evidence type="ECO:0000256" key="3">
    <source>
        <dbReference type="ARBA" id="ARBA00022475"/>
    </source>
</evidence>
<dbReference type="Gene3D" id="3.10.100.10">
    <property type="entry name" value="Mannose-Binding Protein A, subunit A"/>
    <property type="match status" value="1"/>
</dbReference>
<dbReference type="OrthoDB" id="2142683at2759"/>
<dbReference type="Pfam" id="PF00059">
    <property type="entry name" value="Lectin_C"/>
    <property type="match status" value="1"/>
</dbReference>
<reference evidence="22" key="1">
    <citation type="submission" date="2025-08" db="UniProtKB">
        <authorList>
            <consortium name="RefSeq"/>
        </authorList>
    </citation>
    <scope>IDENTIFICATION</scope>
    <source>
        <tissue evidence="22">Muscle</tissue>
    </source>
</reference>
<proteinExistence type="predicted"/>
<evidence type="ECO:0000256" key="5">
    <source>
        <dbReference type="ARBA" id="ARBA00022692"/>
    </source>
</evidence>
<dbReference type="PANTHER" id="PTHR47494">
    <property type="entry name" value="NKG2-D TYPE II INTEGRAL MEMBRANE PROTEIN"/>
    <property type="match status" value="1"/>
</dbReference>
<evidence type="ECO:0000256" key="18">
    <source>
        <dbReference type="ARBA" id="ARBA00032264"/>
    </source>
</evidence>
<keyword evidence="7" id="KW-0221">Differentiation</keyword>
<keyword evidence="6" id="KW-0430">Lectin</keyword>
<dbReference type="AlphaFoldDB" id="A0A7E6DAE6"/>
<dbReference type="GeneID" id="114513698"/>
<evidence type="ECO:0000256" key="2">
    <source>
        <dbReference type="ARBA" id="ARBA00022268"/>
    </source>
</evidence>
<keyword evidence="12 19" id="KW-0472">Membrane</keyword>
<evidence type="ECO:0000256" key="17">
    <source>
        <dbReference type="ARBA" id="ARBA00030488"/>
    </source>
</evidence>
<evidence type="ECO:0000256" key="16">
    <source>
        <dbReference type="ARBA" id="ARBA00029623"/>
    </source>
</evidence>
<dbReference type="InterPro" id="IPR001304">
    <property type="entry name" value="C-type_lectin-like"/>
</dbReference>
<evidence type="ECO:0000259" key="20">
    <source>
        <dbReference type="PROSITE" id="PS50041"/>
    </source>
</evidence>
<dbReference type="GO" id="GO:0002250">
    <property type="term" value="P:adaptive immune response"/>
    <property type="evidence" value="ECO:0007669"/>
    <property type="project" value="UniProtKB-KW"/>
</dbReference>
<dbReference type="InterPro" id="IPR042169">
    <property type="entry name" value="NKG2D"/>
</dbReference>
<evidence type="ECO:0000256" key="14">
    <source>
        <dbReference type="ARBA" id="ARBA00023170"/>
    </source>
</evidence>
<keyword evidence="9" id="KW-0735">Signal-anchor</keyword>
<protein>
    <recommendedName>
        <fullName evidence="2">NKG2-D type II integral membrane protein</fullName>
    </recommendedName>
    <alternativeName>
        <fullName evidence="18">Killer cell lectin-like receptor subfamily K member 1</fullName>
    </alternativeName>
    <alternativeName>
        <fullName evidence="16">NK cell receptor D</fullName>
    </alternativeName>
    <alternativeName>
        <fullName evidence="17">NKG2-D-activating NK receptor</fullName>
    </alternativeName>
</protein>
<gene>
    <name evidence="22" type="primary">LOC114513698</name>
</gene>
<keyword evidence="14" id="KW-0675">Receptor</keyword>
<dbReference type="RefSeq" id="XP_035875234.1">
    <property type="nucleotide sequence ID" value="XM_036019341.1"/>
</dbReference>
<feature type="transmembrane region" description="Helical" evidence="19">
    <location>
        <begin position="92"/>
        <end position="111"/>
    </location>
</feature>
<dbReference type="InterPro" id="IPR033992">
    <property type="entry name" value="NKR-like_CTLD"/>
</dbReference>
<keyword evidence="21" id="KW-1185">Reference proteome</keyword>
<dbReference type="PANTHER" id="PTHR47494:SF1">
    <property type="entry name" value="NKG2-D TYPE II INTEGRAL MEMBRANE PROTEIN"/>
    <property type="match status" value="1"/>
</dbReference>
<dbReference type="CDD" id="cd03593">
    <property type="entry name" value="CLECT_NK_receptors_like"/>
    <property type="match status" value="1"/>
</dbReference>
<evidence type="ECO:0000313" key="22">
    <source>
        <dbReference type="RefSeq" id="XP_035875234.1"/>
    </source>
</evidence>
<feature type="domain" description="C-type lectin" evidence="20">
    <location>
        <begin position="126"/>
        <end position="232"/>
    </location>
</feature>
<dbReference type="Proteomes" id="UP000504628">
    <property type="component" value="Chromosome 2"/>
</dbReference>
<dbReference type="InterPro" id="IPR016186">
    <property type="entry name" value="C-type_lectin-like/link_sf"/>
</dbReference>
<comment type="subcellular location">
    <subcellularLocation>
        <location evidence="1">Cell membrane</location>
        <topology evidence="1">Single-pass type II membrane protein</topology>
    </subcellularLocation>
</comment>
<keyword evidence="4" id="KW-0399">Innate immunity</keyword>
<evidence type="ECO:0000256" key="7">
    <source>
        <dbReference type="ARBA" id="ARBA00022782"/>
    </source>
</evidence>
<dbReference type="InParanoid" id="A0A7E6DAE6"/>
<dbReference type="GO" id="GO:0009897">
    <property type="term" value="C:external side of plasma membrane"/>
    <property type="evidence" value="ECO:0007669"/>
    <property type="project" value="TreeGrafter"/>
</dbReference>
<evidence type="ECO:0000256" key="13">
    <source>
        <dbReference type="ARBA" id="ARBA00023157"/>
    </source>
</evidence>
<name>A0A7E6DAE6_9CHIR</name>
<evidence type="ECO:0000256" key="12">
    <source>
        <dbReference type="ARBA" id="ARBA00023136"/>
    </source>
</evidence>
<dbReference type="GO" id="GO:0030154">
    <property type="term" value="P:cell differentiation"/>
    <property type="evidence" value="ECO:0007669"/>
    <property type="project" value="UniProtKB-KW"/>
</dbReference>
<keyword evidence="13" id="KW-1015">Disulfide bond</keyword>
<keyword evidence="10 19" id="KW-1133">Transmembrane helix</keyword>
<evidence type="ECO:0000256" key="1">
    <source>
        <dbReference type="ARBA" id="ARBA00004401"/>
    </source>
</evidence>
<evidence type="ECO:0000256" key="19">
    <source>
        <dbReference type="SAM" id="Phobius"/>
    </source>
</evidence>
<evidence type="ECO:0000256" key="4">
    <source>
        <dbReference type="ARBA" id="ARBA00022588"/>
    </source>
</evidence>
<keyword evidence="15" id="KW-0325">Glycoprotein</keyword>
<dbReference type="SMART" id="SM00034">
    <property type="entry name" value="CLECT"/>
    <property type="match status" value="1"/>
</dbReference>
<dbReference type="GO" id="GO:0045954">
    <property type="term" value="P:positive regulation of natural killer cell mediated cytotoxicity"/>
    <property type="evidence" value="ECO:0007669"/>
    <property type="project" value="InterPro"/>
</dbReference>
<evidence type="ECO:0000256" key="15">
    <source>
        <dbReference type="ARBA" id="ARBA00023180"/>
    </source>
</evidence>
<keyword evidence="3" id="KW-1003">Cell membrane</keyword>
<evidence type="ECO:0000256" key="10">
    <source>
        <dbReference type="ARBA" id="ARBA00022989"/>
    </source>
</evidence>
<keyword evidence="8" id="KW-0391">Immunity</keyword>
<dbReference type="PROSITE" id="PS50041">
    <property type="entry name" value="C_TYPE_LECTIN_2"/>
    <property type="match status" value="1"/>
</dbReference>
<sequence length="236" mass="26756">MKSHNYMMGLVRDRWAHHNIEMSESHNYKLKLGNRSTSVPGQKKRSTLVTNTSGGNPSPFVVARAIALAMGIRFIVMAMICSAIIINSTQNLLTIMIILIALFNQAAPVFLNETYCGPCPQNWICHRNNCYQFFSERKDWLQSQASCMSHNSSLLKIYSKEEQDFLKLVKSYHWMGLIQNPANGSWQWEDGSIFSPSQLTLVEMENGACVVYGSSFKGYTENCSTPNTYICMQRIV</sequence>
<dbReference type="GO" id="GO:0045087">
    <property type="term" value="P:innate immune response"/>
    <property type="evidence" value="ECO:0007669"/>
    <property type="project" value="UniProtKB-KW"/>
</dbReference>
<feature type="transmembrane region" description="Helical" evidence="19">
    <location>
        <begin position="61"/>
        <end position="85"/>
    </location>
</feature>
<dbReference type="FunCoup" id="A0A7E6DAE6">
    <property type="interactions" value="136"/>
</dbReference>
<evidence type="ECO:0000256" key="9">
    <source>
        <dbReference type="ARBA" id="ARBA00022968"/>
    </source>
</evidence>
<organism evidence="21 22">
    <name type="scientific">Phyllostomus discolor</name>
    <name type="common">pale spear-nosed bat</name>
    <dbReference type="NCBI Taxonomy" id="89673"/>
    <lineage>
        <taxon>Eukaryota</taxon>
        <taxon>Metazoa</taxon>
        <taxon>Chordata</taxon>
        <taxon>Craniata</taxon>
        <taxon>Vertebrata</taxon>
        <taxon>Euteleostomi</taxon>
        <taxon>Mammalia</taxon>
        <taxon>Eutheria</taxon>
        <taxon>Laurasiatheria</taxon>
        <taxon>Chiroptera</taxon>
        <taxon>Yangochiroptera</taxon>
        <taxon>Phyllostomidae</taxon>
        <taxon>Phyllostominae</taxon>
        <taxon>Phyllostomus</taxon>
    </lineage>
</organism>
<keyword evidence="5 19" id="KW-0812">Transmembrane</keyword>